<protein>
    <submittedName>
        <fullName evidence="2">Uncharacterized protein</fullName>
    </submittedName>
</protein>
<evidence type="ECO:0000256" key="1">
    <source>
        <dbReference type="SAM" id="MobiDB-lite"/>
    </source>
</evidence>
<gene>
    <name evidence="2" type="ORF">CR513_33179</name>
</gene>
<keyword evidence="3" id="KW-1185">Reference proteome</keyword>
<sequence>MSPYRIVFGKACHLLVEIEHRAYWVIKKCNMAYDQACQKSKLRLEAYENSRIYKQKIKCFHDSRILRKEFKVGQKVLLFHTKLKLIVVEVRDDANNRTFKVNGHELKPYYEGLNLSSNMSEVEIIELIELEIPEDTLEEILEALHAPKSRKSKKEKSKSEKKKNTKAKVELDSQNSKLMSWTKSNQLEEVIQAKRNPLGRLPLSHNEVIPIEDGWIPAG</sequence>
<evidence type="ECO:0000313" key="2">
    <source>
        <dbReference type="EMBL" id="RDX85609.1"/>
    </source>
</evidence>
<feature type="non-terminal residue" evidence="2">
    <location>
        <position position="1"/>
    </location>
</feature>
<dbReference type="EMBL" id="QJKJ01006748">
    <property type="protein sequence ID" value="RDX85609.1"/>
    <property type="molecule type" value="Genomic_DNA"/>
</dbReference>
<comment type="caution">
    <text evidence="2">The sequence shown here is derived from an EMBL/GenBank/DDBJ whole genome shotgun (WGS) entry which is preliminary data.</text>
</comment>
<feature type="region of interest" description="Disordered" evidence="1">
    <location>
        <begin position="148"/>
        <end position="175"/>
    </location>
</feature>
<organism evidence="2 3">
    <name type="scientific">Mucuna pruriens</name>
    <name type="common">Velvet bean</name>
    <name type="synonym">Dolichos pruriens</name>
    <dbReference type="NCBI Taxonomy" id="157652"/>
    <lineage>
        <taxon>Eukaryota</taxon>
        <taxon>Viridiplantae</taxon>
        <taxon>Streptophyta</taxon>
        <taxon>Embryophyta</taxon>
        <taxon>Tracheophyta</taxon>
        <taxon>Spermatophyta</taxon>
        <taxon>Magnoliopsida</taxon>
        <taxon>eudicotyledons</taxon>
        <taxon>Gunneridae</taxon>
        <taxon>Pentapetalae</taxon>
        <taxon>rosids</taxon>
        <taxon>fabids</taxon>
        <taxon>Fabales</taxon>
        <taxon>Fabaceae</taxon>
        <taxon>Papilionoideae</taxon>
        <taxon>50 kb inversion clade</taxon>
        <taxon>NPAAA clade</taxon>
        <taxon>indigoferoid/millettioid clade</taxon>
        <taxon>Phaseoleae</taxon>
        <taxon>Mucuna</taxon>
    </lineage>
</organism>
<accession>A0A371G4W5</accession>
<reference evidence="2" key="1">
    <citation type="submission" date="2018-05" db="EMBL/GenBank/DDBJ databases">
        <title>Draft genome of Mucuna pruriens seed.</title>
        <authorList>
            <person name="Nnadi N.E."/>
            <person name="Vos R."/>
            <person name="Hasami M.H."/>
            <person name="Devisetty U.K."/>
            <person name="Aguiy J.C."/>
        </authorList>
    </citation>
    <scope>NUCLEOTIDE SEQUENCE [LARGE SCALE GENOMIC DNA]</scope>
    <source>
        <strain evidence="2">JCA_2017</strain>
    </source>
</reference>
<name>A0A371G4W5_MUCPR</name>
<feature type="compositionally biased region" description="Basic residues" evidence="1">
    <location>
        <begin position="148"/>
        <end position="166"/>
    </location>
</feature>
<dbReference type="Proteomes" id="UP000257109">
    <property type="component" value="Unassembled WGS sequence"/>
</dbReference>
<evidence type="ECO:0000313" key="3">
    <source>
        <dbReference type="Proteomes" id="UP000257109"/>
    </source>
</evidence>
<dbReference type="AlphaFoldDB" id="A0A371G4W5"/>
<dbReference type="OrthoDB" id="1903608at2759"/>
<proteinExistence type="predicted"/>